<keyword evidence="4 6" id="KW-1133">Transmembrane helix</keyword>
<feature type="transmembrane region" description="Helical" evidence="6">
    <location>
        <begin position="294"/>
        <end position="319"/>
    </location>
</feature>
<dbReference type="Pfam" id="PF12698">
    <property type="entry name" value="ABC2_membrane_3"/>
    <property type="match status" value="1"/>
</dbReference>
<accession>A0A1C7IEV7</accession>
<reference evidence="8" key="1">
    <citation type="submission" date="2017-04" db="EMBL/GenBank/DDBJ databases">
        <title>Complete Genome Sequences of Twelve Strains of a Stable Defined Moderately Diverse Mouse Microbiota 2 (sDMDMm2).</title>
        <authorList>
            <person name="Uchimura Y."/>
            <person name="Wyss M."/>
            <person name="Brugiroux S."/>
            <person name="Limenitakis J.P."/>
            <person name="Stecher B."/>
            <person name="McCoy K.D."/>
            <person name="Macpherson A.J."/>
        </authorList>
    </citation>
    <scope>NUCLEOTIDE SEQUENCE</scope>
    <source>
        <strain evidence="8">YL58</strain>
    </source>
</reference>
<dbReference type="AlphaFoldDB" id="A0A1C7IEV7"/>
<dbReference type="InterPro" id="IPR051449">
    <property type="entry name" value="ABC-2_transporter_component"/>
</dbReference>
<keyword evidence="3 6" id="KW-0812">Transmembrane</keyword>
<feature type="transmembrane region" description="Helical" evidence="6">
    <location>
        <begin position="261"/>
        <end position="282"/>
    </location>
</feature>
<dbReference type="Proteomes" id="UP000092574">
    <property type="component" value="Chromosome"/>
</dbReference>
<evidence type="ECO:0000256" key="6">
    <source>
        <dbReference type="SAM" id="Phobius"/>
    </source>
</evidence>
<dbReference type="GO" id="GO:0140359">
    <property type="term" value="F:ABC-type transporter activity"/>
    <property type="evidence" value="ECO:0007669"/>
    <property type="project" value="InterPro"/>
</dbReference>
<evidence type="ECO:0000256" key="3">
    <source>
        <dbReference type="ARBA" id="ARBA00022692"/>
    </source>
</evidence>
<feature type="domain" description="ABC-2 type transporter transmembrane" evidence="7">
    <location>
        <begin position="20"/>
        <end position="370"/>
    </location>
</feature>
<dbReference type="KEGG" id="byl:A4V09_21650"/>
<proteinExistence type="predicted"/>
<feature type="transmembrane region" description="Helical" evidence="6">
    <location>
        <begin position="182"/>
        <end position="205"/>
    </location>
</feature>
<evidence type="ECO:0000259" key="7">
    <source>
        <dbReference type="Pfam" id="PF12698"/>
    </source>
</evidence>
<feature type="transmembrane region" description="Helical" evidence="6">
    <location>
        <begin position="226"/>
        <end position="249"/>
    </location>
</feature>
<keyword evidence="2" id="KW-1003">Cell membrane</keyword>
<protein>
    <recommendedName>
        <fullName evidence="7">ABC-2 type transporter transmembrane domain-containing protein</fullName>
    </recommendedName>
</protein>
<evidence type="ECO:0000256" key="5">
    <source>
        <dbReference type="ARBA" id="ARBA00023136"/>
    </source>
</evidence>
<organism evidence="8 9">
    <name type="scientific">Blautia pseudococcoides</name>
    <dbReference type="NCBI Taxonomy" id="1796616"/>
    <lineage>
        <taxon>Bacteria</taxon>
        <taxon>Bacillati</taxon>
        <taxon>Bacillota</taxon>
        <taxon>Clostridia</taxon>
        <taxon>Lachnospirales</taxon>
        <taxon>Lachnospiraceae</taxon>
        <taxon>Blautia</taxon>
    </lineage>
</organism>
<dbReference type="STRING" id="1796616.A4V09_21650"/>
<keyword evidence="5 6" id="KW-0472">Membrane</keyword>
<dbReference type="PANTHER" id="PTHR30294">
    <property type="entry name" value="MEMBRANE COMPONENT OF ABC TRANSPORTER YHHJ-RELATED"/>
    <property type="match status" value="1"/>
</dbReference>
<dbReference type="EMBL" id="CP015405">
    <property type="protein sequence ID" value="ANU78115.2"/>
    <property type="molecule type" value="Genomic_DNA"/>
</dbReference>
<evidence type="ECO:0000256" key="2">
    <source>
        <dbReference type="ARBA" id="ARBA00022475"/>
    </source>
</evidence>
<name>A0A1C7IEV7_9FIRM</name>
<feature type="transmembrane region" description="Helical" evidence="6">
    <location>
        <begin position="21"/>
        <end position="43"/>
    </location>
</feature>
<sequence length="381" mass="42825">MDMFWNIYSKRLLSSIRNKDQLIWIWAFPLIMATLFYFCLSSVSQSDNLESVPVGVVTDTAYEEDQMFNQVLEQVGSGEDAILKVTEYAQRDKADSALEKGDIDGYILIRENIPQLVVKQDGINQTILKSFLDRYVQTEGNIRSIMEKNPDYALDFEGIMGGDTLTEEISLSSQPYSPVVNFYYALIAMICMYGGMQGLTSITYLQGNLSALGARRMMAPLGRIRVIFYDLLASATVHIMSLLFLLFYITVILRVDFGDRLPLLVLTCLAGTILGVAFGTAISCLTKLGENMKVGILVSITMFCCFGAGMMVSGMKYIVDQHMPIISWLNPAARISDAFYCLYYFDDYQRYCQNIAVILAMAAGMFLLSAFSLRRQNYESI</sequence>
<dbReference type="InterPro" id="IPR013525">
    <property type="entry name" value="ABC2_TM"/>
</dbReference>
<gene>
    <name evidence="8" type="ORF">A4V09_21650</name>
</gene>
<dbReference type="OrthoDB" id="9771731at2"/>
<evidence type="ECO:0000256" key="4">
    <source>
        <dbReference type="ARBA" id="ARBA00022989"/>
    </source>
</evidence>
<evidence type="ECO:0000313" key="9">
    <source>
        <dbReference type="Proteomes" id="UP000092574"/>
    </source>
</evidence>
<evidence type="ECO:0000313" key="8">
    <source>
        <dbReference type="EMBL" id="ANU78115.2"/>
    </source>
</evidence>
<dbReference type="GO" id="GO:0005886">
    <property type="term" value="C:plasma membrane"/>
    <property type="evidence" value="ECO:0007669"/>
    <property type="project" value="UniProtKB-SubCell"/>
</dbReference>
<keyword evidence="9" id="KW-1185">Reference proteome</keyword>
<dbReference type="PANTHER" id="PTHR30294:SF29">
    <property type="entry name" value="MULTIDRUG ABC TRANSPORTER PERMEASE YBHS-RELATED"/>
    <property type="match status" value="1"/>
</dbReference>
<comment type="subcellular location">
    <subcellularLocation>
        <location evidence="1">Cell membrane</location>
        <topology evidence="1">Multi-pass membrane protein</topology>
    </subcellularLocation>
</comment>
<evidence type="ECO:0000256" key="1">
    <source>
        <dbReference type="ARBA" id="ARBA00004651"/>
    </source>
</evidence>
<feature type="transmembrane region" description="Helical" evidence="6">
    <location>
        <begin position="355"/>
        <end position="373"/>
    </location>
</feature>